<keyword evidence="3 6" id="KW-0812">Transmembrane</keyword>
<sequence length="208" mass="21701">MTDPTMTDLVVFLAFLAVAFLVPGPDMVLILRTGAAQGRGAARAVALGLAVARTVHVSLSAVGLAALLVASPVVFGWLRLAGAAYLVWLGWRVWRAGVALPELGGAPVLSPAGAFLRGLVTNILNPKALLFCSVLLPQFVRSDQANASARFVVLGAVLVAAGLAFDLVYAEAGTKLGRWLDRRPAAQRAQRWIFSGLLVSFGVGLMAG</sequence>
<evidence type="ECO:0000256" key="3">
    <source>
        <dbReference type="ARBA" id="ARBA00022692"/>
    </source>
</evidence>
<dbReference type="GO" id="GO:0005886">
    <property type="term" value="C:plasma membrane"/>
    <property type="evidence" value="ECO:0007669"/>
    <property type="project" value="UniProtKB-SubCell"/>
</dbReference>
<dbReference type="InterPro" id="IPR001123">
    <property type="entry name" value="LeuE-type"/>
</dbReference>
<dbReference type="PATRIC" id="fig|270351.10.peg.2873"/>
<keyword evidence="4 6" id="KW-1133">Transmembrane helix</keyword>
<dbReference type="PANTHER" id="PTHR30086:SF20">
    <property type="entry name" value="ARGININE EXPORTER PROTEIN ARGO-RELATED"/>
    <property type="match status" value="1"/>
</dbReference>
<feature type="transmembrane region" description="Helical" evidence="6">
    <location>
        <begin position="114"/>
        <end position="136"/>
    </location>
</feature>
<evidence type="ECO:0000313" key="7">
    <source>
        <dbReference type="EMBL" id="BAQ46150.1"/>
    </source>
</evidence>
<reference evidence="8" key="2">
    <citation type="submission" date="2015-01" db="EMBL/GenBank/DDBJ databases">
        <title>Complete genome sequence of Methylobacterium aquaticum strain 22A.</title>
        <authorList>
            <person name="Tani A."/>
            <person name="Ogura Y."/>
            <person name="Hayashi T."/>
        </authorList>
    </citation>
    <scope>NUCLEOTIDE SEQUENCE [LARGE SCALE GENOMIC DNA]</scope>
    <source>
        <strain evidence="8">MA-22A</strain>
    </source>
</reference>
<feature type="transmembrane region" description="Helical" evidence="6">
    <location>
        <begin position="50"/>
        <end position="70"/>
    </location>
</feature>
<reference evidence="7 8" key="1">
    <citation type="journal article" date="2015" name="Genome Announc.">
        <title>Complete Genome Sequence of Methylobacterium aquaticum Strain 22A, Isolated from Racomitrium japonicum Moss.</title>
        <authorList>
            <person name="Tani A."/>
            <person name="Ogura Y."/>
            <person name="Hayashi T."/>
            <person name="Kimbara K."/>
        </authorList>
    </citation>
    <scope>NUCLEOTIDE SEQUENCE [LARGE SCALE GENOMIC DNA]</scope>
    <source>
        <strain evidence="7 8">MA-22A</strain>
    </source>
</reference>
<evidence type="ECO:0000256" key="1">
    <source>
        <dbReference type="ARBA" id="ARBA00004651"/>
    </source>
</evidence>
<keyword evidence="5 6" id="KW-0472">Membrane</keyword>
<evidence type="ECO:0000256" key="2">
    <source>
        <dbReference type="ARBA" id="ARBA00022475"/>
    </source>
</evidence>
<comment type="subcellular location">
    <subcellularLocation>
        <location evidence="1">Cell membrane</location>
        <topology evidence="1">Multi-pass membrane protein</topology>
    </subcellularLocation>
</comment>
<name>A0A0C6FT74_9HYPH</name>
<feature type="transmembrane region" description="Helical" evidence="6">
    <location>
        <begin position="189"/>
        <end position="207"/>
    </location>
</feature>
<evidence type="ECO:0000256" key="6">
    <source>
        <dbReference type="SAM" id="Phobius"/>
    </source>
</evidence>
<dbReference type="PANTHER" id="PTHR30086">
    <property type="entry name" value="ARGININE EXPORTER PROTEIN ARGO"/>
    <property type="match status" value="1"/>
</dbReference>
<organism evidence="7 8">
    <name type="scientific">Methylobacterium aquaticum</name>
    <dbReference type="NCBI Taxonomy" id="270351"/>
    <lineage>
        <taxon>Bacteria</taxon>
        <taxon>Pseudomonadati</taxon>
        <taxon>Pseudomonadota</taxon>
        <taxon>Alphaproteobacteria</taxon>
        <taxon>Hyphomicrobiales</taxon>
        <taxon>Methylobacteriaceae</taxon>
        <taxon>Methylobacterium</taxon>
    </lineage>
</organism>
<dbReference type="PIRSF" id="PIRSF006324">
    <property type="entry name" value="LeuE"/>
    <property type="match status" value="1"/>
</dbReference>
<dbReference type="KEGG" id="maqu:Maq22A_c14880"/>
<gene>
    <name evidence="7" type="primary">rhtB</name>
    <name evidence="7" type="ORF">Maq22A_c14880</name>
</gene>
<feature type="transmembrane region" description="Helical" evidence="6">
    <location>
        <begin position="148"/>
        <end position="169"/>
    </location>
</feature>
<dbReference type="GO" id="GO:0015171">
    <property type="term" value="F:amino acid transmembrane transporter activity"/>
    <property type="evidence" value="ECO:0007669"/>
    <property type="project" value="TreeGrafter"/>
</dbReference>
<protein>
    <submittedName>
        <fullName evidence="7">Lysine transporter LysE</fullName>
    </submittedName>
</protein>
<evidence type="ECO:0000313" key="8">
    <source>
        <dbReference type="Proteomes" id="UP000061432"/>
    </source>
</evidence>
<dbReference type="EMBL" id="AP014704">
    <property type="protein sequence ID" value="BAQ46150.1"/>
    <property type="molecule type" value="Genomic_DNA"/>
</dbReference>
<dbReference type="Pfam" id="PF01810">
    <property type="entry name" value="LysE"/>
    <property type="match status" value="1"/>
</dbReference>
<keyword evidence="2" id="KW-1003">Cell membrane</keyword>
<dbReference type="AlphaFoldDB" id="A0A0C6FT74"/>
<proteinExistence type="predicted"/>
<accession>A0A0C6FT74</accession>
<dbReference type="Proteomes" id="UP000061432">
    <property type="component" value="Chromosome"/>
</dbReference>
<feature type="transmembrane region" description="Helical" evidence="6">
    <location>
        <begin position="77"/>
        <end position="94"/>
    </location>
</feature>
<evidence type="ECO:0000256" key="4">
    <source>
        <dbReference type="ARBA" id="ARBA00022989"/>
    </source>
</evidence>
<dbReference type="RefSeq" id="WP_244533287.1">
    <property type="nucleotide sequence ID" value="NZ_AP014704.1"/>
</dbReference>
<evidence type="ECO:0000256" key="5">
    <source>
        <dbReference type="ARBA" id="ARBA00023136"/>
    </source>
</evidence>